<accession>A0ACB1ABZ5</accession>
<gene>
    <name evidence="1" type="ORF">MENTE1834_LOCUS35265</name>
</gene>
<organism evidence="1 2">
    <name type="scientific">Meloidogyne enterolobii</name>
    <name type="common">Root-knot nematode worm</name>
    <name type="synonym">Meloidogyne mayaguensis</name>
    <dbReference type="NCBI Taxonomy" id="390850"/>
    <lineage>
        <taxon>Eukaryota</taxon>
        <taxon>Metazoa</taxon>
        <taxon>Ecdysozoa</taxon>
        <taxon>Nematoda</taxon>
        <taxon>Chromadorea</taxon>
        <taxon>Rhabditida</taxon>
        <taxon>Tylenchina</taxon>
        <taxon>Tylenchomorpha</taxon>
        <taxon>Tylenchoidea</taxon>
        <taxon>Meloidogynidae</taxon>
        <taxon>Meloidogyninae</taxon>
        <taxon>Meloidogyne</taxon>
    </lineage>
</organism>
<sequence length="166" mass="18786">MVTSKIFKIIFALFVLFINIMEIWSCTGLGGYTGLGGLPFNPSILQNPDLPRMIQTMPPQQIVQLLPLYGSLANQYPQYIPLIIGMLTPDQRYALASSPLILPTLMVDLKFMVRSLDFLKYPNILKAKAFFNLSLKVKAFCNLSLSPFKDNLQKSTRNIFKESEAY</sequence>
<keyword evidence="2" id="KW-1185">Reference proteome</keyword>
<name>A0ACB1ABZ5_MELEN</name>
<proteinExistence type="predicted"/>
<reference evidence="1" key="1">
    <citation type="submission" date="2023-11" db="EMBL/GenBank/DDBJ databases">
        <authorList>
            <person name="Poullet M."/>
        </authorList>
    </citation>
    <scope>NUCLEOTIDE SEQUENCE</scope>
    <source>
        <strain evidence="1">E1834</strain>
    </source>
</reference>
<dbReference type="Proteomes" id="UP001497535">
    <property type="component" value="Unassembled WGS sequence"/>
</dbReference>
<evidence type="ECO:0000313" key="1">
    <source>
        <dbReference type="EMBL" id="CAK5087653.1"/>
    </source>
</evidence>
<comment type="caution">
    <text evidence="1">The sequence shown here is derived from an EMBL/GenBank/DDBJ whole genome shotgun (WGS) entry which is preliminary data.</text>
</comment>
<protein>
    <submittedName>
        <fullName evidence="1">Uncharacterized protein</fullName>
    </submittedName>
</protein>
<evidence type="ECO:0000313" key="2">
    <source>
        <dbReference type="Proteomes" id="UP001497535"/>
    </source>
</evidence>
<dbReference type="EMBL" id="CAVMJV010000067">
    <property type="protein sequence ID" value="CAK5087653.1"/>
    <property type="molecule type" value="Genomic_DNA"/>
</dbReference>